<proteinExistence type="predicted"/>
<evidence type="ECO:0000256" key="5">
    <source>
        <dbReference type="SAM" id="SignalP"/>
    </source>
</evidence>
<accession>A0A8B6G3K2</accession>
<protein>
    <recommendedName>
        <fullName evidence="6">C1q domain-containing protein</fullName>
    </recommendedName>
</protein>
<keyword evidence="4" id="KW-0175">Coiled coil</keyword>
<feature type="coiled-coil region" evidence="4">
    <location>
        <begin position="28"/>
        <end position="62"/>
    </location>
</feature>
<dbReference type="Pfam" id="PF00386">
    <property type="entry name" value="C1q"/>
    <property type="match status" value="1"/>
</dbReference>
<feature type="domain" description="C1q" evidence="6">
    <location>
        <begin position="67"/>
        <end position="206"/>
    </location>
</feature>
<dbReference type="PANTHER" id="PTHR22923">
    <property type="entry name" value="CEREBELLIN-RELATED"/>
    <property type="match status" value="1"/>
</dbReference>
<name>A0A8B6G3K2_MYTGA</name>
<evidence type="ECO:0000313" key="7">
    <source>
        <dbReference type="EMBL" id="VDI58095.1"/>
    </source>
</evidence>
<feature type="chain" id="PRO_5032354521" description="C1q domain-containing protein" evidence="5">
    <location>
        <begin position="16"/>
        <end position="206"/>
    </location>
</feature>
<evidence type="ECO:0000313" key="8">
    <source>
        <dbReference type="Proteomes" id="UP000596742"/>
    </source>
</evidence>
<dbReference type="SUPFAM" id="SSF49842">
    <property type="entry name" value="TNF-like"/>
    <property type="match status" value="1"/>
</dbReference>
<dbReference type="EMBL" id="UYJE01007807">
    <property type="protein sequence ID" value="VDI58095.1"/>
    <property type="molecule type" value="Genomic_DNA"/>
</dbReference>
<dbReference type="InterPro" id="IPR001073">
    <property type="entry name" value="C1q_dom"/>
</dbReference>
<keyword evidence="8" id="KW-1185">Reference proteome</keyword>
<evidence type="ECO:0000256" key="4">
    <source>
        <dbReference type="SAM" id="Coils"/>
    </source>
</evidence>
<dbReference type="InterPro" id="IPR008983">
    <property type="entry name" value="Tumour_necrosis_fac-like_dom"/>
</dbReference>
<dbReference type="GO" id="GO:0005576">
    <property type="term" value="C:extracellular region"/>
    <property type="evidence" value="ECO:0007669"/>
    <property type="project" value="UniProtKB-SubCell"/>
</dbReference>
<evidence type="ECO:0000256" key="2">
    <source>
        <dbReference type="ARBA" id="ARBA00022525"/>
    </source>
</evidence>
<dbReference type="PANTHER" id="PTHR22923:SF116">
    <property type="entry name" value="C1Q DOMAIN-CONTAINING PROTEIN"/>
    <property type="match status" value="1"/>
</dbReference>
<comment type="subcellular location">
    <subcellularLocation>
        <location evidence="1">Secreted</location>
    </subcellularLocation>
</comment>
<dbReference type="InterPro" id="IPR050822">
    <property type="entry name" value="Cerebellin_Synaptic_Org"/>
</dbReference>
<dbReference type="Proteomes" id="UP000596742">
    <property type="component" value="Unassembled WGS sequence"/>
</dbReference>
<reference evidence="7" key="1">
    <citation type="submission" date="2018-11" db="EMBL/GenBank/DDBJ databases">
        <authorList>
            <person name="Alioto T."/>
            <person name="Alioto T."/>
        </authorList>
    </citation>
    <scope>NUCLEOTIDE SEQUENCE</scope>
</reference>
<sequence length="206" mass="23031">MKVALAFALLSFAYATPEQSVLEYFPVFNAAKADIDELKQLMTDLKAEVADLRAENQRFRDELNSNYTATRVAFYAYMSVDRGIDWFSLDKKIIYDKVNLNIGDGYDVLTGVFTAPSSGTYIFNTVSVAYNKSYMTLLLKINGNTADIAFPDAFDHDDRSTATTVTIVMLLKGDQVYAVNGDKKGGRMMESGDHDARCSFSGYRLY</sequence>
<comment type="caution">
    <text evidence="7">The sequence shown here is derived from an EMBL/GenBank/DDBJ whole genome shotgun (WGS) entry which is preliminary data.</text>
</comment>
<dbReference type="OrthoDB" id="6060465at2759"/>
<dbReference type="SMART" id="SM00110">
    <property type="entry name" value="C1Q"/>
    <property type="match status" value="1"/>
</dbReference>
<keyword evidence="2" id="KW-0964">Secreted</keyword>
<gene>
    <name evidence="7" type="ORF">MGAL_10B027910</name>
</gene>
<dbReference type="PRINTS" id="PR00007">
    <property type="entry name" value="COMPLEMNTC1Q"/>
</dbReference>
<dbReference type="PROSITE" id="PS50871">
    <property type="entry name" value="C1Q"/>
    <property type="match status" value="1"/>
</dbReference>
<evidence type="ECO:0000259" key="6">
    <source>
        <dbReference type="PROSITE" id="PS50871"/>
    </source>
</evidence>
<dbReference type="AlphaFoldDB" id="A0A8B6G3K2"/>
<organism evidence="7 8">
    <name type="scientific">Mytilus galloprovincialis</name>
    <name type="common">Mediterranean mussel</name>
    <dbReference type="NCBI Taxonomy" id="29158"/>
    <lineage>
        <taxon>Eukaryota</taxon>
        <taxon>Metazoa</taxon>
        <taxon>Spiralia</taxon>
        <taxon>Lophotrochozoa</taxon>
        <taxon>Mollusca</taxon>
        <taxon>Bivalvia</taxon>
        <taxon>Autobranchia</taxon>
        <taxon>Pteriomorphia</taxon>
        <taxon>Mytilida</taxon>
        <taxon>Mytiloidea</taxon>
        <taxon>Mytilidae</taxon>
        <taxon>Mytilinae</taxon>
        <taxon>Mytilus</taxon>
    </lineage>
</organism>
<keyword evidence="3 5" id="KW-0732">Signal</keyword>
<evidence type="ECO:0000256" key="3">
    <source>
        <dbReference type="ARBA" id="ARBA00022729"/>
    </source>
</evidence>
<dbReference type="Gene3D" id="2.60.120.40">
    <property type="match status" value="1"/>
</dbReference>
<feature type="signal peptide" evidence="5">
    <location>
        <begin position="1"/>
        <end position="15"/>
    </location>
</feature>
<evidence type="ECO:0000256" key="1">
    <source>
        <dbReference type="ARBA" id="ARBA00004613"/>
    </source>
</evidence>